<accession>A0A916YYY5</accession>
<comment type="caution">
    <text evidence="1">The sequence shown here is derived from an EMBL/GenBank/DDBJ whole genome shotgun (WGS) entry which is preliminary data.</text>
</comment>
<name>A0A916YYY5_9BACT</name>
<sequence>MLGCIVELFGVRDKAEYDHIEYERDLSDFRNSIFISLKKKFNGITDNKSFEVLFFRDFLYLFTTCTDDLINVLNSLQDSLIKKGLLYRASLIEIKKTEDNVFIFSKELQEFNHSKVTFIKSTHESVLLYSKLLELKGVGINVNLKNTNPDKFLENFWVSQSNVSKNSYNTFIDLKIPQSVLINESYYPTVLSLFKRSGINKKIGVFYIPFYYNILKQLSIKEIKQGEKSIFDKEQKFVYFENYLLSHEFFSNEIHIKGIELIVAVIVSKLFDDDVYTYSSKALFNEIKKIMINSNVTLKEFLSKVESSKIESENGFSNIRLLTNYYFLIKRKWIKNLLSRKISDVPKSTITKSEYNRFLNFCSIIDYNY</sequence>
<reference evidence="1" key="2">
    <citation type="submission" date="2020-09" db="EMBL/GenBank/DDBJ databases">
        <authorList>
            <person name="Sun Q."/>
            <person name="Zhou Y."/>
        </authorList>
    </citation>
    <scope>NUCLEOTIDE SEQUENCE</scope>
    <source>
        <strain evidence="1">CGMCC 1.15958</strain>
    </source>
</reference>
<dbReference type="RefSeq" id="WP_188767926.1">
    <property type="nucleotide sequence ID" value="NZ_BMKK01000007.1"/>
</dbReference>
<dbReference type="Proteomes" id="UP000609064">
    <property type="component" value="Unassembled WGS sequence"/>
</dbReference>
<gene>
    <name evidence="1" type="ORF">GCM10011514_35820</name>
</gene>
<keyword evidence="2" id="KW-1185">Reference proteome</keyword>
<protein>
    <submittedName>
        <fullName evidence="1">Uncharacterized protein</fullName>
    </submittedName>
</protein>
<evidence type="ECO:0000313" key="1">
    <source>
        <dbReference type="EMBL" id="GGD68541.1"/>
    </source>
</evidence>
<reference evidence="1" key="1">
    <citation type="journal article" date="2014" name="Int. J. Syst. Evol. Microbiol.">
        <title>Complete genome sequence of Corynebacterium casei LMG S-19264T (=DSM 44701T), isolated from a smear-ripened cheese.</title>
        <authorList>
            <consortium name="US DOE Joint Genome Institute (JGI-PGF)"/>
            <person name="Walter F."/>
            <person name="Albersmeier A."/>
            <person name="Kalinowski J."/>
            <person name="Ruckert C."/>
        </authorList>
    </citation>
    <scope>NUCLEOTIDE SEQUENCE</scope>
    <source>
        <strain evidence="1">CGMCC 1.15958</strain>
    </source>
</reference>
<organism evidence="1 2">
    <name type="scientific">Emticicia aquatilis</name>
    <dbReference type="NCBI Taxonomy" id="1537369"/>
    <lineage>
        <taxon>Bacteria</taxon>
        <taxon>Pseudomonadati</taxon>
        <taxon>Bacteroidota</taxon>
        <taxon>Cytophagia</taxon>
        <taxon>Cytophagales</taxon>
        <taxon>Leadbetterellaceae</taxon>
        <taxon>Emticicia</taxon>
    </lineage>
</organism>
<evidence type="ECO:0000313" key="2">
    <source>
        <dbReference type="Proteomes" id="UP000609064"/>
    </source>
</evidence>
<proteinExistence type="predicted"/>
<dbReference type="AlphaFoldDB" id="A0A916YYY5"/>
<dbReference type="EMBL" id="BMKK01000007">
    <property type="protein sequence ID" value="GGD68541.1"/>
    <property type="molecule type" value="Genomic_DNA"/>
</dbReference>